<proteinExistence type="inferred from homology"/>
<protein>
    <recommendedName>
        <fullName evidence="2">YCII-related domain-containing protein</fullName>
    </recommendedName>
</protein>
<name>A0ABN3SQ84_9ACTN</name>
<dbReference type="Proteomes" id="UP001500994">
    <property type="component" value="Unassembled WGS sequence"/>
</dbReference>
<comment type="similarity">
    <text evidence="1">Belongs to the YciI family.</text>
</comment>
<evidence type="ECO:0000256" key="1">
    <source>
        <dbReference type="ARBA" id="ARBA00007689"/>
    </source>
</evidence>
<dbReference type="RefSeq" id="WP_344582578.1">
    <property type="nucleotide sequence ID" value="NZ_BAAARK010000031.1"/>
</dbReference>
<evidence type="ECO:0000313" key="3">
    <source>
        <dbReference type="EMBL" id="GAA2683029.1"/>
    </source>
</evidence>
<dbReference type="InterPro" id="IPR005545">
    <property type="entry name" value="YCII"/>
</dbReference>
<dbReference type="InterPro" id="IPR011008">
    <property type="entry name" value="Dimeric_a/b-barrel"/>
</dbReference>
<feature type="domain" description="YCII-related" evidence="2">
    <location>
        <begin position="17"/>
        <end position="81"/>
    </location>
</feature>
<evidence type="ECO:0000313" key="4">
    <source>
        <dbReference type="Proteomes" id="UP001500994"/>
    </source>
</evidence>
<dbReference type="Pfam" id="PF03795">
    <property type="entry name" value="YCII"/>
    <property type="match status" value="1"/>
</dbReference>
<dbReference type="SUPFAM" id="SSF54909">
    <property type="entry name" value="Dimeric alpha+beta barrel"/>
    <property type="match status" value="1"/>
</dbReference>
<comment type="caution">
    <text evidence="3">The sequence shown here is derived from an EMBL/GenBank/DDBJ whole genome shotgun (WGS) entry which is preliminary data.</text>
</comment>
<dbReference type="EMBL" id="BAAARK010000031">
    <property type="protein sequence ID" value="GAA2683029.1"/>
    <property type="molecule type" value="Genomic_DNA"/>
</dbReference>
<dbReference type="Gene3D" id="3.30.70.1060">
    <property type="entry name" value="Dimeric alpha+beta barrel"/>
    <property type="match status" value="1"/>
</dbReference>
<keyword evidence="4" id="KW-1185">Reference proteome</keyword>
<sequence>MKHFVVTLAFTGEPDPGVGEAQQAFLAALVEQGVLVMSGPFGDGRGGMAVLRCESAEEARELYRNSPVVRSGGATAEVREWHVLLDGTARQQE</sequence>
<organism evidence="3 4">
    <name type="scientific">Streptomyces lunalinharesii</name>
    <dbReference type="NCBI Taxonomy" id="333384"/>
    <lineage>
        <taxon>Bacteria</taxon>
        <taxon>Bacillati</taxon>
        <taxon>Actinomycetota</taxon>
        <taxon>Actinomycetes</taxon>
        <taxon>Kitasatosporales</taxon>
        <taxon>Streptomycetaceae</taxon>
        <taxon>Streptomyces</taxon>
    </lineage>
</organism>
<evidence type="ECO:0000259" key="2">
    <source>
        <dbReference type="Pfam" id="PF03795"/>
    </source>
</evidence>
<reference evidence="3 4" key="1">
    <citation type="journal article" date="2019" name="Int. J. Syst. Evol. Microbiol.">
        <title>The Global Catalogue of Microorganisms (GCM) 10K type strain sequencing project: providing services to taxonomists for standard genome sequencing and annotation.</title>
        <authorList>
            <consortium name="The Broad Institute Genomics Platform"/>
            <consortium name="The Broad Institute Genome Sequencing Center for Infectious Disease"/>
            <person name="Wu L."/>
            <person name="Ma J."/>
        </authorList>
    </citation>
    <scope>NUCLEOTIDE SEQUENCE [LARGE SCALE GENOMIC DNA]</scope>
    <source>
        <strain evidence="3 4">JCM 16374</strain>
    </source>
</reference>
<accession>A0ABN3SQ84</accession>
<gene>
    <name evidence="3" type="ORF">GCM10009864_64860</name>
</gene>